<protein>
    <submittedName>
        <fullName evidence="3">Uncharacterized protein</fullName>
    </submittedName>
</protein>
<evidence type="ECO:0000256" key="1">
    <source>
        <dbReference type="SAM" id="Coils"/>
    </source>
</evidence>
<name>A0AAD2CZA7_EUPCR</name>
<feature type="coiled-coil region" evidence="1">
    <location>
        <begin position="207"/>
        <end position="277"/>
    </location>
</feature>
<comment type="caution">
    <text evidence="3">The sequence shown here is derived from an EMBL/GenBank/DDBJ whole genome shotgun (WGS) entry which is preliminary data.</text>
</comment>
<feature type="region of interest" description="Disordered" evidence="2">
    <location>
        <begin position="16"/>
        <end position="59"/>
    </location>
</feature>
<dbReference type="Proteomes" id="UP001295684">
    <property type="component" value="Unassembled WGS sequence"/>
</dbReference>
<keyword evidence="4" id="KW-1185">Reference proteome</keyword>
<organism evidence="3 4">
    <name type="scientific">Euplotes crassus</name>
    <dbReference type="NCBI Taxonomy" id="5936"/>
    <lineage>
        <taxon>Eukaryota</taxon>
        <taxon>Sar</taxon>
        <taxon>Alveolata</taxon>
        <taxon>Ciliophora</taxon>
        <taxon>Intramacronucleata</taxon>
        <taxon>Spirotrichea</taxon>
        <taxon>Hypotrichia</taxon>
        <taxon>Euplotida</taxon>
        <taxon>Euplotidae</taxon>
        <taxon>Moneuplotes</taxon>
    </lineage>
</organism>
<accession>A0AAD2CZA7</accession>
<dbReference type="EMBL" id="CAMPGE010015824">
    <property type="protein sequence ID" value="CAI2374423.1"/>
    <property type="molecule type" value="Genomic_DNA"/>
</dbReference>
<dbReference type="AlphaFoldDB" id="A0AAD2CZA7"/>
<evidence type="ECO:0000313" key="3">
    <source>
        <dbReference type="EMBL" id="CAI2374423.1"/>
    </source>
</evidence>
<reference evidence="3" key="1">
    <citation type="submission" date="2023-07" db="EMBL/GenBank/DDBJ databases">
        <authorList>
            <consortium name="AG Swart"/>
            <person name="Singh M."/>
            <person name="Singh A."/>
            <person name="Seah K."/>
            <person name="Emmerich C."/>
        </authorList>
    </citation>
    <scope>NUCLEOTIDE SEQUENCE</scope>
    <source>
        <strain evidence="3">DP1</strain>
    </source>
</reference>
<keyword evidence="1" id="KW-0175">Coiled coil</keyword>
<gene>
    <name evidence="3" type="ORF">ECRASSUSDP1_LOCUS15775</name>
</gene>
<evidence type="ECO:0000313" key="4">
    <source>
        <dbReference type="Proteomes" id="UP001295684"/>
    </source>
</evidence>
<sequence>MESTYRVINGDKVFKPCRYKRKHKKTDSDPDLKEQPSSVPNPTPPQVLDQTAPSKPSEPLKKFKNVLSETPQTQKSLNSLISVPPTSPIKIPKITAKPPPRPLKTIENALMCLTKSCMSSTHVSSTSTIPWLPTTTSTWPGQPARATEEENVDLQSCLKALADLSTYVDKAVAQEKTEPSPKKRFKFEAKKGEDLVEQEVSADALLLKSLQTTVKNQTKELSMLNKRVYDYKHQGVHLQSIIEKLRKENSNIKRDHEQALSKKIQEERQKYQSIIDECFRIISQLESQKAHPVTKSVGLE</sequence>
<feature type="compositionally biased region" description="Basic residues" evidence="2">
    <location>
        <begin position="16"/>
        <end position="25"/>
    </location>
</feature>
<proteinExistence type="predicted"/>
<evidence type="ECO:0000256" key="2">
    <source>
        <dbReference type="SAM" id="MobiDB-lite"/>
    </source>
</evidence>